<gene>
    <name evidence="1" type="ORF">L1987_46794</name>
</gene>
<comment type="caution">
    <text evidence="1">The sequence shown here is derived from an EMBL/GenBank/DDBJ whole genome shotgun (WGS) entry which is preliminary data.</text>
</comment>
<protein>
    <submittedName>
        <fullName evidence="1">Uncharacterized protein</fullName>
    </submittedName>
</protein>
<accession>A0ACB9G1P9</accession>
<dbReference type="EMBL" id="CM042032">
    <property type="protein sequence ID" value="KAI3777001.1"/>
    <property type="molecule type" value="Genomic_DNA"/>
</dbReference>
<evidence type="ECO:0000313" key="1">
    <source>
        <dbReference type="EMBL" id="KAI3777001.1"/>
    </source>
</evidence>
<proteinExistence type="predicted"/>
<reference evidence="1 2" key="2">
    <citation type="journal article" date="2022" name="Mol. Ecol. Resour.">
        <title>The genomes of chicory, endive, great burdock and yacon provide insights into Asteraceae paleo-polyploidization history and plant inulin production.</title>
        <authorList>
            <person name="Fan W."/>
            <person name="Wang S."/>
            <person name="Wang H."/>
            <person name="Wang A."/>
            <person name="Jiang F."/>
            <person name="Liu H."/>
            <person name="Zhao H."/>
            <person name="Xu D."/>
            <person name="Zhang Y."/>
        </authorList>
    </citation>
    <scope>NUCLEOTIDE SEQUENCE [LARGE SCALE GENOMIC DNA]</scope>
    <source>
        <strain evidence="2">cv. Yunnan</strain>
        <tissue evidence="1">Leaves</tissue>
    </source>
</reference>
<reference evidence="2" key="1">
    <citation type="journal article" date="2022" name="Mol. Ecol. Resour.">
        <title>The genomes of chicory, endive, great burdock and yacon provide insights into Asteraceae palaeo-polyploidization history and plant inulin production.</title>
        <authorList>
            <person name="Fan W."/>
            <person name="Wang S."/>
            <person name="Wang H."/>
            <person name="Wang A."/>
            <person name="Jiang F."/>
            <person name="Liu H."/>
            <person name="Zhao H."/>
            <person name="Xu D."/>
            <person name="Zhang Y."/>
        </authorList>
    </citation>
    <scope>NUCLEOTIDE SEQUENCE [LARGE SCALE GENOMIC DNA]</scope>
    <source>
        <strain evidence="2">cv. Yunnan</strain>
    </source>
</reference>
<evidence type="ECO:0000313" key="2">
    <source>
        <dbReference type="Proteomes" id="UP001056120"/>
    </source>
</evidence>
<sequence length="154" mass="17813">MDYVYPSGYMDRISTRGKMVSLAPQQEVRNHPSVACFMSHCGWNSTMEGVSNGIPFLCWPYFADQFFNKTYTCDIWKTDVSLKKDDTSIVTREEIKSKVEQLLDNDIIKENALNLQEKVMDCVRVGNSSNKNLNQFIDWVKEENEHARVNETSK</sequence>
<dbReference type="Proteomes" id="UP001056120">
    <property type="component" value="Linkage Group LG15"/>
</dbReference>
<organism evidence="1 2">
    <name type="scientific">Smallanthus sonchifolius</name>
    <dbReference type="NCBI Taxonomy" id="185202"/>
    <lineage>
        <taxon>Eukaryota</taxon>
        <taxon>Viridiplantae</taxon>
        <taxon>Streptophyta</taxon>
        <taxon>Embryophyta</taxon>
        <taxon>Tracheophyta</taxon>
        <taxon>Spermatophyta</taxon>
        <taxon>Magnoliopsida</taxon>
        <taxon>eudicotyledons</taxon>
        <taxon>Gunneridae</taxon>
        <taxon>Pentapetalae</taxon>
        <taxon>asterids</taxon>
        <taxon>campanulids</taxon>
        <taxon>Asterales</taxon>
        <taxon>Asteraceae</taxon>
        <taxon>Asteroideae</taxon>
        <taxon>Heliantheae alliance</taxon>
        <taxon>Millerieae</taxon>
        <taxon>Smallanthus</taxon>
    </lineage>
</organism>
<name>A0ACB9G1P9_9ASTR</name>
<keyword evidence="2" id="KW-1185">Reference proteome</keyword>